<dbReference type="STRING" id="207340.APZ41_017555"/>
<gene>
    <name evidence="2" type="ORF">APZ41_017555</name>
</gene>
<dbReference type="EMBL" id="LLWF02000085">
    <property type="protein sequence ID" value="ONH81868.1"/>
    <property type="molecule type" value="Genomic_DNA"/>
</dbReference>
<evidence type="ECO:0000313" key="3">
    <source>
        <dbReference type="Proteomes" id="UP000054844"/>
    </source>
</evidence>
<name>A0A1S8D2N6_9PROT</name>
<organism evidence="2 3">
    <name type="scientific">Roseomonas mucosa</name>
    <dbReference type="NCBI Taxonomy" id="207340"/>
    <lineage>
        <taxon>Bacteria</taxon>
        <taxon>Pseudomonadati</taxon>
        <taxon>Pseudomonadota</taxon>
        <taxon>Alphaproteobacteria</taxon>
        <taxon>Acetobacterales</taxon>
        <taxon>Roseomonadaceae</taxon>
        <taxon>Roseomonas</taxon>
    </lineage>
</organism>
<evidence type="ECO:0000313" key="2">
    <source>
        <dbReference type="EMBL" id="ONH81868.1"/>
    </source>
</evidence>
<sequence length="186" mass="20394">MTLDEIHALHPKGADAAKLRSAITHAEELRASLLQQASELEQTRQAGLLTLEAHAILQAEQKAAEARLDADRIEALIPAMEQDWRTVAANETLADLRQAVGPVIAATAALEGWKKDLATIRKLIGKGLKLHDAAQAARQSYLRQVDDAYRRPEVMAAGSLDVTLPPMPADLPRKIFPTWELTEEDL</sequence>
<comment type="caution">
    <text evidence="2">The sequence shown here is derived from an EMBL/GenBank/DDBJ whole genome shotgun (WGS) entry which is preliminary data.</text>
</comment>
<dbReference type="AlphaFoldDB" id="A0A1S8D2N6"/>
<protein>
    <submittedName>
        <fullName evidence="2">Uncharacterized protein</fullName>
    </submittedName>
</protein>
<proteinExistence type="predicted"/>
<dbReference type="Proteomes" id="UP000054844">
    <property type="component" value="Unassembled WGS sequence"/>
</dbReference>
<evidence type="ECO:0000256" key="1">
    <source>
        <dbReference type="SAM" id="Coils"/>
    </source>
</evidence>
<keyword evidence="3" id="KW-1185">Reference proteome</keyword>
<dbReference type="OrthoDB" id="9912156at2"/>
<keyword evidence="1" id="KW-0175">Coiled coil</keyword>
<dbReference type="RefSeq" id="WP_058390664.1">
    <property type="nucleotide sequence ID" value="NZ_LLWF02000085.1"/>
</dbReference>
<feature type="coiled-coil region" evidence="1">
    <location>
        <begin position="23"/>
        <end position="76"/>
    </location>
</feature>
<reference evidence="2" key="1">
    <citation type="submission" date="2016-12" db="EMBL/GenBank/DDBJ databases">
        <title>Draft genome sequence of Roseomonas mucosa strain AU37, isolated from a peripheral intravenous catheter.</title>
        <authorList>
            <person name="Choudhury M.A."/>
            <person name="Sidjabat H.E."/>
            <person name="Wailan A.M."/>
            <person name="Zhang L."/>
            <person name="Marsh N.M."/>
            <person name="Rickard C.M."/>
            <person name="Davies M."/>
            <person name="Mcmillan D.J."/>
        </authorList>
    </citation>
    <scope>NUCLEOTIDE SEQUENCE [LARGE SCALE GENOMIC DNA]</scope>
    <source>
        <strain evidence="2">AU37</strain>
    </source>
</reference>
<accession>A0A1S8D2N6</accession>